<dbReference type="Proteomes" id="UP001501221">
    <property type="component" value="Unassembled WGS sequence"/>
</dbReference>
<evidence type="ECO:0000313" key="2">
    <source>
        <dbReference type="Proteomes" id="UP001501221"/>
    </source>
</evidence>
<comment type="caution">
    <text evidence="1">The sequence shown here is derived from an EMBL/GenBank/DDBJ whole genome shotgun (WGS) entry which is preliminary data.</text>
</comment>
<name>A0ABN0SXI3_9GAMM</name>
<accession>A0ABN0SXI3</accession>
<proteinExistence type="predicted"/>
<dbReference type="RefSeq" id="WP_343987745.1">
    <property type="nucleotide sequence ID" value="NZ_BAAAFM010000003.1"/>
</dbReference>
<reference evidence="1 2" key="1">
    <citation type="journal article" date="2019" name="Int. J. Syst. Evol. Microbiol.">
        <title>The Global Catalogue of Microorganisms (GCM) 10K type strain sequencing project: providing services to taxonomists for standard genome sequencing and annotation.</title>
        <authorList>
            <consortium name="The Broad Institute Genomics Platform"/>
            <consortium name="The Broad Institute Genome Sequencing Center for Infectious Disease"/>
            <person name="Wu L."/>
            <person name="Ma J."/>
        </authorList>
    </citation>
    <scope>NUCLEOTIDE SEQUENCE [LARGE SCALE GENOMIC DNA]</scope>
    <source>
        <strain evidence="1 2">JCM 16211</strain>
    </source>
</reference>
<sequence>MDVLRKKSSLLSSAFFVLCLSIFSLKAEAKIRCKSKDFTDDITRSQITGSGSSSTAYGFNNLQRKAISAQKVNLNIQLDISSLAKVQVTAESNDWIWELKAGGKDGLRGDIIAKYKIESASGPMKICSSSSSCIEVVRLDTDVTYKRNGKGVITRANGRIQLTLDLSQANEAGSYQGDMTVTLHEDSTTNPALCP</sequence>
<dbReference type="EMBL" id="BAAAFM010000003">
    <property type="protein sequence ID" value="GAA0205294.1"/>
    <property type="molecule type" value="Genomic_DNA"/>
</dbReference>
<gene>
    <name evidence="1" type="ORF">GCM10009123_10970</name>
</gene>
<evidence type="ECO:0000313" key="1">
    <source>
        <dbReference type="EMBL" id="GAA0205294.1"/>
    </source>
</evidence>
<organism evidence="1 2">
    <name type="scientific">Kangiella japonica</name>
    <dbReference type="NCBI Taxonomy" id="647384"/>
    <lineage>
        <taxon>Bacteria</taxon>
        <taxon>Pseudomonadati</taxon>
        <taxon>Pseudomonadota</taxon>
        <taxon>Gammaproteobacteria</taxon>
        <taxon>Kangiellales</taxon>
        <taxon>Kangiellaceae</taxon>
        <taxon>Kangiella</taxon>
    </lineage>
</organism>
<keyword evidence="2" id="KW-1185">Reference proteome</keyword>
<protein>
    <submittedName>
        <fullName evidence="1">Uncharacterized protein</fullName>
    </submittedName>
</protein>